<dbReference type="OrthoDB" id="9774190at2"/>
<evidence type="ECO:0000313" key="4">
    <source>
        <dbReference type="EMBL" id="ABG58484.1"/>
    </source>
</evidence>
<evidence type="ECO:0000256" key="2">
    <source>
        <dbReference type="SAM" id="Phobius"/>
    </source>
</evidence>
<proteinExistence type="inferred from homology"/>
<keyword evidence="5" id="KW-1185">Reference proteome</keyword>
<keyword evidence="2" id="KW-1133">Transmembrane helix</keyword>
<keyword evidence="2" id="KW-0472">Membrane</keyword>
<dbReference type="Proteomes" id="UP000001822">
    <property type="component" value="Chromosome"/>
</dbReference>
<accession>A0A6N4SQ81</accession>
<evidence type="ECO:0000313" key="5">
    <source>
        <dbReference type="Proteomes" id="UP000001822"/>
    </source>
</evidence>
<dbReference type="RefSeq" id="WP_011584599.1">
    <property type="nucleotide sequence ID" value="NC_008255.1"/>
</dbReference>
<dbReference type="AlphaFoldDB" id="A0A6N4SQ81"/>
<keyword evidence="2" id="KW-0812">Transmembrane</keyword>
<evidence type="ECO:0000259" key="3">
    <source>
        <dbReference type="Pfam" id="PF02397"/>
    </source>
</evidence>
<name>A0A6N4SQ81_CYTH3</name>
<dbReference type="Pfam" id="PF02397">
    <property type="entry name" value="Bac_transf"/>
    <property type="match status" value="1"/>
</dbReference>
<comment type="similarity">
    <text evidence="1">Belongs to the bacterial sugar transferase family.</text>
</comment>
<feature type="transmembrane region" description="Helical" evidence="2">
    <location>
        <begin position="14"/>
        <end position="37"/>
    </location>
</feature>
<dbReference type="GO" id="GO:0016780">
    <property type="term" value="F:phosphotransferase activity, for other substituted phosphate groups"/>
    <property type="evidence" value="ECO:0007669"/>
    <property type="project" value="TreeGrafter"/>
</dbReference>
<dbReference type="PANTHER" id="PTHR30576:SF8">
    <property type="entry name" value="UNDECAPRENYL-PHOSPHATE GALACTOSE PHOSPHOTRANSFERASE"/>
    <property type="match status" value="1"/>
</dbReference>
<organism evidence="4 5">
    <name type="scientific">Cytophaga hutchinsonii (strain ATCC 33406 / DSM 1761 / CIP 103989 / NBRC 15051 / NCIMB 9469 / D465)</name>
    <dbReference type="NCBI Taxonomy" id="269798"/>
    <lineage>
        <taxon>Bacteria</taxon>
        <taxon>Pseudomonadati</taxon>
        <taxon>Bacteroidota</taxon>
        <taxon>Cytophagia</taxon>
        <taxon>Cytophagales</taxon>
        <taxon>Cytophagaceae</taxon>
        <taxon>Cytophaga</taxon>
    </lineage>
</organism>
<protein>
    <submittedName>
        <fullName evidence="4">Sugar transferase possible UDP-glucose lipid carrier transferase</fullName>
    </submittedName>
</protein>
<keyword evidence="4" id="KW-0808">Transferase</keyword>
<dbReference type="PANTHER" id="PTHR30576">
    <property type="entry name" value="COLANIC BIOSYNTHESIS UDP-GLUCOSE LIPID CARRIER TRANSFERASE"/>
    <property type="match status" value="1"/>
</dbReference>
<reference evidence="4 5" key="1">
    <citation type="journal article" date="2007" name="Appl. Environ. Microbiol.">
        <title>Genome sequence of the cellulolytic gliding bacterium Cytophaga hutchinsonii.</title>
        <authorList>
            <person name="Xie G."/>
            <person name="Bruce D.C."/>
            <person name="Challacombe J.F."/>
            <person name="Chertkov O."/>
            <person name="Detter J.C."/>
            <person name="Gilna P."/>
            <person name="Han C.S."/>
            <person name="Lucas S."/>
            <person name="Misra M."/>
            <person name="Myers G.L."/>
            <person name="Richardson P."/>
            <person name="Tapia R."/>
            <person name="Thayer N."/>
            <person name="Thompson L.S."/>
            <person name="Brettin T.S."/>
            <person name="Henrissat B."/>
            <person name="Wilson D.B."/>
            <person name="McBride M.J."/>
        </authorList>
    </citation>
    <scope>NUCLEOTIDE SEQUENCE [LARGE SCALE GENOMIC DNA]</scope>
    <source>
        <strain evidence="5">ATCC 33406 / DSM 1761 / CIP 103989 / NBRC 15051 / NCIMB 9469 / D465</strain>
    </source>
</reference>
<dbReference type="KEGG" id="chu:CHU_1211"/>
<gene>
    <name evidence="4" type="primary">wcaJ</name>
    <name evidence="4" type="ordered locus">CHU_1211</name>
</gene>
<dbReference type="InterPro" id="IPR003362">
    <property type="entry name" value="Bact_transf"/>
</dbReference>
<sequence length="199" mass="23009">MFYSSFIKPFIDKLIAISTIGCTAPLFLLISIVNYALYKNVFFIQERTGLHMKPFQLIKFQTMRTIQDEHGVPLADMKRVTGFGKLLRITSIDELPQLFLVLTGKMSLVGPRPLPVSYDCYYTEEQRLRFEAKPGITGLAQVNGRNATSWESRFQFDSMYIKNRSFRLDMLILAKTFFQLMKFNEVNASDSITMKPFKN</sequence>
<feature type="domain" description="Bacterial sugar transferase" evidence="3">
    <location>
        <begin position="8"/>
        <end position="181"/>
    </location>
</feature>
<dbReference type="EMBL" id="CP000383">
    <property type="protein sequence ID" value="ABG58484.1"/>
    <property type="molecule type" value="Genomic_DNA"/>
</dbReference>
<evidence type="ECO:0000256" key="1">
    <source>
        <dbReference type="ARBA" id="ARBA00006464"/>
    </source>
</evidence>